<feature type="domain" description="DM13" evidence="4">
    <location>
        <begin position="142"/>
        <end position="244"/>
    </location>
</feature>
<dbReference type="CDD" id="cd09631">
    <property type="entry name" value="DOMON_DOH"/>
    <property type="match status" value="1"/>
</dbReference>
<dbReference type="InterPro" id="IPR045266">
    <property type="entry name" value="DOH_DOMON"/>
</dbReference>
<dbReference type="SMART" id="SM00664">
    <property type="entry name" value="DoH"/>
    <property type="match status" value="1"/>
</dbReference>
<evidence type="ECO:0000313" key="6">
    <source>
        <dbReference type="Proteomes" id="UP000186922"/>
    </source>
</evidence>
<dbReference type="InterPro" id="IPR052126">
    <property type="entry name" value="Spindle_Org/Thrombomodulin"/>
</dbReference>
<keyword evidence="2" id="KW-0732">Signal</keyword>
<dbReference type="SMART" id="SM00686">
    <property type="entry name" value="DM13"/>
    <property type="match status" value="2"/>
</dbReference>
<keyword evidence="6" id="KW-1185">Reference proteome</keyword>
<feature type="domain" description="DOMON" evidence="3">
    <location>
        <begin position="272"/>
        <end position="405"/>
    </location>
</feature>
<dbReference type="PANTHER" id="PTHR24036">
    <property type="entry name" value="SKELETOR-RELATED"/>
    <property type="match status" value="1"/>
</dbReference>
<organism evidence="5 6">
    <name type="scientific">Ramazzottius varieornatus</name>
    <name type="common">Water bear</name>
    <name type="synonym">Tardigrade</name>
    <dbReference type="NCBI Taxonomy" id="947166"/>
    <lineage>
        <taxon>Eukaryota</taxon>
        <taxon>Metazoa</taxon>
        <taxon>Ecdysozoa</taxon>
        <taxon>Tardigrada</taxon>
        <taxon>Eutardigrada</taxon>
        <taxon>Parachela</taxon>
        <taxon>Hypsibioidea</taxon>
        <taxon>Ramazzottiidae</taxon>
        <taxon>Ramazzottius</taxon>
    </lineage>
</organism>
<feature type="domain" description="DM13" evidence="4">
    <location>
        <begin position="23"/>
        <end position="130"/>
    </location>
</feature>
<evidence type="ECO:0000259" key="3">
    <source>
        <dbReference type="PROSITE" id="PS50836"/>
    </source>
</evidence>
<name>A0A1D1VZH8_RAMVA</name>
<accession>A0A1D1VZH8</accession>
<dbReference type="AlphaFoldDB" id="A0A1D1VZH8"/>
<dbReference type="OrthoDB" id="2448405at2759"/>
<evidence type="ECO:0000256" key="2">
    <source>
        <dbReference type="SAM" id="SignalP"/>
    </source>
</evidence>
<dbReference type="Proteomes" id="UP000186922">
    <property type="component" value="Unassembled WGS sequence"/>
</dbReference>
<evidence type="ECO:0008006" key="7">
    <source>
        <dbReference type="Google" id="ProtNLM"/>
    </source>
</evidence>
<gene>
    <name evidence="5" type="primary">RvY_15868-1</name>
    <name evidence="5" type="synonym">RvY_15868.1</name>
    <name evidence="5" type="ORF">RvY_15868</name>
</gene>
<dbReference type="Pfam" id="PF03351">
    <property type="entry name" value="DOMON"/>
    <property type="match status" value="1"/>
</dbReference>
<proteinExistence type="predicted"/>
<evidence type="ECO:0000259" key="4">
    <source>
        <dbReference type="PROSITE" id="PS51549"/>
    </source>
</evidence>
<protein>
    <recommendedName>
        <fullName evidence="7">Protein Skeletor</fullName>
    </recommendedName>
</protein>
<dbReference type="Pfam" id="PF10517">
    <property type="entry name" value="DM13"/>
    <property type="match status" value="2"/>
</dbReference>
<feature type="chain" id="PRO_5008899039" description="Protein Skeletor" evidence="2">
    <location>
        <begin position="19"/>
        <end position="694"/>
    </location>
</feature>
<evidence type="ECO:0000313" key="5">
    <source>
        <dbReference type="EMBL" id="GAV05793.1"/>
    </source>
</evidence>
<comment type="caution">
    <text evidence="5">The sequence shown here is derived from an EMBL/GenBank/DDBJ whole genome shotgun (WGS) entry which is preliminary data.</text>
</comment>
<dbReference type="PANTHER" id="PTHR24036:SF16">
    <property type="entry name" value="KNICKKOPF"/>
    <property type="match status" value="1"/>
</dbReference>
<dbReference type="EMBL" id="BDGG01000012">
    <property type="protein sequence ID" value="GAV05793.1"/>
    <property type="molecule type" value="Genomic_DNA"/>
</dbReference>
<dbReference type="PROSITE" id="PS51549">
    <property type="entry name" value="DM13"/>
    <property type="match status" value="2"/>
</dbReference>
<sequence>MDSVLLILLLSFTYSADAEQSYGRKVGTFQQKSHQVRGEVYAVNSTTFLLKNFMYDGMGTDTYFFVGSSKEPSERGTLVADETGKTNLLRQYMGEDLLISIPDDKTIPEFKWLAVWDVSEQKSYGDVQIPAQFDPPKQQLLGEFLQTYHGVKSGDIKVIDSKTLRIPNFHFDGAADAIFFAGIGQVPSSHGLQVPTETGYDKLNRYTGQILTLRLPGETTVLDIDWLCVWDPTYSQSYGYVLVPANLNIPPSLGSLIGIGYSRLPNCERLHQRLQVSWEVFGGYLTIQLAGLIDEDEYMAFGYSGSNNASTMIGSDVAIAWWDGLGKVEDFFITAKAPCSNIDGVKGGVCADTMLGGVNDLMALETKREGGLTIISYQRPLKTTDASFDHMIVPEEPVYIVWSIGPLDSQRQPSKHSLYSRSDRQLRFGRASEKNCDKFDTGVVRNRPTPWPGIKLTGDRHRSFVAQIGPSGGAKGYEGLTGFHSWGLAWFINGTLVPELVLKRGVTYTFYVQGGKNSQNLEYYHPLYITSEPDGGFAQKKDADRQRARVYAGVRRGRNNEYEATAAGPLCVWKELTNNVKAEDYNNFFAYKSQLDYACEPGQPGVLTFTPDSSMPDTMYYQSYTQRNLGWKITLVDNFDDPSLAQVYRSATSASNSIDDPDVSNSSSRRTTHNLTIYLSFCYLVLITLRTFEQ</sequence>
<dbReference type="InterPro" id="IPR005018">
    <property type="entry name" value="DOMON_domain"/>
</dbReference>
<keyword evidence="1" id="KW-0677">Repeat</keyword>
<evidence type="ECO:0000256" key="1">
    <source>
        <dbReference type="ARBA" id="ARBA00022737"/>
    </source>
</evidence>
<dbReference type="PROSITE" id="PS50836">
    <property type="entry name" value="DOMON"/>
    <property type="match status" value="1"/>
</dbReference>
<reference evidence="5 6" key="1">
    <citation type="journal article" date="2016" name="Nat. Commun.">
        <title>Extremotolerant tardigrade genome and improved radiotolerance of human cultured cells by tardigrade-unique protein.</title>
        <authorList>
            <person name="Hashimoto T."/>
            <person name="Horikawa D.D."/>
            <person name="Saito Y."/>
            <person name="Kuwahara H."/>
            <person name="Kozuka-Hata H."/>
            <person name="Shin-I T."/>
            <person name="Minakuchi Y."/>
            <person name="Ohishi K."/>
            <person name="Motoyama A."/>
            <person name="Aizu T."/>
            <person name="Enomoto A."/>
            <person name="Kondo K."/>
            <person name="Tanaka S."/>
            <person name="Hara Y."/>
            <person name="Koshikawa S."/>
            <person name="Sagara H."/>
            <person name="Miura T."/>
            <person name="Yokobori S."/>
            <person name="Miyagawa K."/>
            <person name="Suzuki Y."/>
            <person name="Kubo T."/>
            <person name="Oyama M."/>
            <person name="Kohara Y."/>
            <person name="Fujiyama A."/>
            <person name="Arakawa K."/>
            <person name="Katayama T."/>
            <person name="Toyoda A."/>
            <person name="Kunieda T."/>
        </authorList>
    </citation>
    <scope>NUCLEOTIDE SEQUENCE [LARGE SCALE GENOMIC DNA]</scope>
    <source>
        <strain evidence="5 6">YOKOZUNA-1</strain>
    </source>
</reference>
<dbReference type="InterPro" id="IPR019545">
    <property type="entry name" value="DM13_domain"/>
</dbReference>
<feature type="signal peptide" evidence="2">
    <location>
        <begin position="1"/>
        <end position="18"/>
    </location>
</feature>